<evidence type="ECO:0000313" key="3">
    <source>
        <dbReference type="Proteomes" id="UP001200642"/>
    </source>
</evidence>
<dbReference type="EMBL" id="JAIRBC010000041">
    <property type="protein sequence ID" value="MCG2462710.1"/>
    <property type="molecule type" value="Genomic_DNA"/>
</dbReference>
<name>A0AAE3EX44_9FLAO</name>
<accession>A0AAE3EX44</accession>
<sequence>MKIKHDKENSRFTMDIDGQTAKVDYKMKNGKMHLVYSEVPYNLRSNGIGKELVERTFQKLTEEGYQAVAICSYIRAVALKSPKWSDIID</sequence>
<proteinExistence type="predicted"/>
<dbReference type="PANTHER" id="PTHR31435:SF9">
    <property type="entry name" value="PROTEIN NATD1"/>
    <property type="match status" value="1"/>
</dbReference>
<dbReference type="PANTHER" id="PTHR31435">
    <property type="entry name" value="PROTEIN NATD1"/>
    <property type="match status" value="1"/>
</dbReference>
<dbReference type="Proteomes" id="UP001200642">
    <property type="component" value="Unassembled WGS sequence"/>
</dbReference>
<dbReference type="AlphaFoldDB" id="A0AAE3EX44"/>
<comment type="caution">
    <text evidence="2">The sequence shown here is derived from an EMBL/GenBank/DDBJ whole genome shotgun (WGS) entry which is preliminary data.</text>
</comment>
<reference evidence="2" key="1">
    <citation type="submission" date="2023-02" db="EMBL/GenBank/DDBJ databases">
        <title>Genome of Flavobacteriaceae gen. nov. sp. strain F89.</title>
        <authorList>
            <person name="Wang Y."/>
        </authorList>
    </citation>
    <scope>NUCLEOTIDE SEQUENCE</scope>
    <source>
        <strain evidence="2">F89</strain>
    </source>
</reference>
<dbReference type="Gene3D" id="3.40.630.30">
    <property type="match status" value="1"/>
</dbReference>
<dbReference type="InterPro" id="IPR045057">
    <property type="entry name" value="Gcn5-rel_NAT"/>
</dbReference>
<feature type="domain" description="N-acetyltransferase" evidence="1">
    <location>
        <begin position="4"/>
        <end position="89"/>
    </location>
</feature>
<dbReference type="InterPro" id="IPR031165">
    <property type="entry name" value="GNAT_YJDJ"/>
</dbReference>
<protein>
    <submittedName>
        <fullName evidence="2">N-acetyltransferase</fullName>
    </submittedName>
</protein>
<keyword evidence="3" id="KW-1185">Reference proteome</keyword>
<dbReference type="SUPFAM" id="SSF55729">
    <property type="entry name" value="Acyl-CoA N-acyltransferases (Nat)"/>
    <property type="match status" value="1"/>
</dbReference>
<dbReference type="PROSITE" id="PS51729">
    <property type="entry name" value="GNAT_YJDJ"/>
    <property type="match status" value="1"/>
</dbReference>
<evidence type="ECO:0000313" key="2">
    <source>
        <dbReference type="EMBL" id="MCG2462710.1"/>
    </source>
</evidence>
<dbReference type="RefSeq" id="WP_317903846.1">
    <property type="nucleotide sequence ID" value="NZ_JAIRBC010000041.1"/>
</dbReference>
<organism evidence="2 3">
    <name type="scientific">Cerina litoralis</name>
    <dbReference type="NCBI Taxonomy" id="2874477"/>
    <lineage>
        <taxon>Bacteria</taxon>
        <taxon>Pseudomonadati</taxon>
        <taxon>Bacteroidota</taxon>
        <taxon>Flavobacteriia</taxon>
        <taxon>Flavobacteriales</taxon>
        <taxon>Flavobacteriaceae</taxon>
        <taxon>Cerina</taxon>
    </lineage>
</organism>
<dbReference type="InterPro" id="IPR016181">
    <property type="entry name" value="Acyl_CoA_acyltransferase"/>
</dbReference>
<evidence type="ECO:0000259" key="1">
    <source>
        <dbReference type="PROSITE" id="PS51729"/>
    </source>
</evidence>
<gene>
    <name evidence="2" type="ORF">K8352_18250</name>
</gene>
<dbReference type="Pfam" id="PF14542">
    <property type="entry name" value="Acetyltransf_CG"/>
    <property type="match status" value="1"/>
</dbReference>